<dbReference type="Pfam" id="PF21813">
    <property type="entry name" value="DUF6882"/>
    <property type="match status" value="1"/>
</dbReference>
<evidence type="ECO:0000313" key="1">
    <source>
        <dbReference type="EMBL" id="QGU08177.1"/>
    </source>
</evidence>
<organism evidence="1 2">
    <name type="scientific">Corynebacterium occultum</name>
    <dbReference type="NCBI Taxonomy" id="2675219"/>
    <lineage>
        <taxon>Bacteria</taxon>
        <taxon>Bacillati</taxon>
        <taxon>Actinomycetota</taxon>
        <taxon>Actinomycetes</taxon>
        <taxon>Mycobacteriales</taxon>
        <taxon>Corynebacteriaceae</taxon>
        <taxon>Corynebacterium</taxon>
    </lineage>
</organism>
<dbReference type="Proteomes" id="UP000424462">
    <property type="component" value="Chromosome"/>
</dbReference>
<dbReference type="KEGG" id="cok:COCCU_11330"/>
<reference evidence="1 2" key="1">
    <citation type="submission" date="2019-11" db="EMBL/GenBank/DDBJ databases">
        <title>Complete genome sequence of Corynebacterium kalinowskii 1959, a novel Corynebacterium species isolated from soil of a small paddock in Vilsendorf, Germany.</title>
        <authorList>
            <person name="Schaffert L."/>
            <person name="Ruwe M."/>
            <person name="Milse J."/>
            <person name="Hanuschka K."/>
            <person name="Ortseifen V."/>
            <person name="Droste J."/>
            <person name="Brandt D."/>
            <person name="Schlueter L."/>
            <person name="Kutter Y."/>
            <person name="Vinke S."/>
            <person name="Viehoefer P."/>
            <person name="Jacob L."/>
            <person name="Luebke N.-C."/>
            <person name="Schulte-Berndt E."/>
            <person name="Hain C."/>
            <person name="Linder M."/>
            <person name="Schmidt P."/>
            <person name="Wollenschlaeger L."/>
            <person name="Luttermann T."/>
            <person name="Thieme E."/>
            <person name="Hassa J."/>
            <person name="Haak M."/>
            <person name="Wittchen M."/>
            <person name="Mentz A."/>
            <person name="Persicke M."/>
            <person name="Busche T."/>
            <person name="Ruckert C."/>
        </authorList>
    </citation>
    <scope>NUCLEOTIDE SEQUENCE [LARGE SCALE GENOMIC DNA]</scope>
    <source>
        <strain evidence="1 2">2039</strain>
    </source>
</reference>
<keyword evidence="2" id="KW-1185">Reference proteome</keyword>
<sequence>MIAQIRRVAQRATLFSQIRQEIFQEWLTEQLGDYNYFIDLDQQACSFNSKEHSPTGTTEILSEPFLLATIAVDPPTLRWGFAEAHESETGPNPAARGIRQFGLQQNLEAFSTPEFSHELTSKSSDPEELKAQLSALGDDLGQGAVEIFGPAILYSVVPTGTAGSCAVYLHSNFSQNPPGTEFGDVVTRLPRLLPDCDDIGWSLAGLSHLLGWRFEALPSPDTWLLVSEDAQLLQIGVEYDEQGQLNNIQLKS</sequence>
<dbReference type="InterPro" id="IPR049249">
    <property type="entry name" value="DUF6882"/>
</dbReference>
<accession>A0A6B8W894</accession>
<dbReference type="RefSeq" id="WP_156231583.1">
    <property type="nucleotide sequence ID" value="NZ_CP046455.1"/>
</dbReference>
<gene>
    <name evidence="1" type="ORF">COCCU_11330</name>
</gene>
<proteinExistence type="predicted"/>
<protein>
    <submittedName>
        <fullName evidence="1">Uncharacterized protein</fullName>
    </submittedName>
</protein>
<dbReference type="EMBL" id="CP046455">
    <property type="protein sequence ID" value="QGU08177.1"/>
    <property type="molecule type" value="Genomic_DNA"/>
</dbReference>
<evidence type="ECO:0000313" key="2">
    <source>
        <dbReference type="Proteomes" id="UP000424462"/>
    </source>
</evidence>
<dbReference type="AlphaFoldDB" id="A0A6B8W894"/>
<name>A0A6B8W894_9CORY</name>